<feature type="coiled-coil region" evidence="1">
    <location>
        <begin position="4921"/>
        <end position="4955"/>
    </location>
</feature>
<feature type="region of interest" description="Disordered" evidence="2">
    <location>
        <begin position="5400"/>
        <end position="5419"/>
    </location>
</feature>
<feature type="coiled-coil region" evidence="1">
    <location>
        <begin position="2343"/>
        <end position="2404"/>
    </location>
</feature>
<feature type="coiled-coil region" evidence="1">
    <location>
        <begin position="4584"/>
        <end position="4626"/>
    </location>
</feature>
<protein>
    <submittedName>
        <fullName evidence="4">Hypothetical_protein</fullName>
    </submittedName>
</protein>
<keyword evidence="1" id="KW-0175">Coiled coil</keyword>
<evidence type="ECO:0000256" key="2">
    <source>
        <dbReference type="SAM" id="MobiDB-lite"/>
    </source>
</evidence>
<reference evidence="3" key="1">
    <citation type="submission" date="2023-06" db="EMBL/GenBank/DDBJ databases">
        <authorList>
            <person name="Kurt Z."/>
        </authorList>
    </citation>
    <scope>NUCLEOTIDE SEQUENCE</scope>
</reference>
<feature type="compositionally biased region" description="Basic and acidic residues" evidence="2">
    <location>
        <begin position="1422"/>
        <end position="1432"/>
    </location>
</feature>
<feature type="coiled-coil region" evidence="1">
    <location>
        <begin position="1620"/>
        <end position="1754"/>
    </location>
</feature>
<reference evidence="4 5" key="2">
    <citation type="submission" date="2024-07" db="EMBL/GenBank/DDBJ databases">
        <authorList>
            <person name="Akdeniz Z."/>
        </authorList>
    </citation>
    <scope>NUCLEOTIDE SEQUENCE [LARGE SCALE GENOMIC DNA]</scope>
</reference>
<feature type="coiled-coil region" evidence="1">
    <location>
        <begin position="3297"/>
        <end position="3344"/>
    </location>
</feature>
<dbReference type="EMBL" id="CATOUU010000097">
    <property type="protein sequence ID" value="CAI9916347.1"/>
    <property type="molecule type" value="Genomic_DNA"/>
</dbReference>
<accession>A0AA86THS6</accession>
<gene>
    <name evidence="3" type="ORF">HINF_LOCUS3992</name>
    <name evidence="4" type="ORF">HINF_LOCUS72840</name>
</gene>
<feature type="region of interest" description="Disordered" evidence="2">
    <location>
        <begin position="2663"/>
        <end position="2683"/>
    </location>
</feature>
<name>A0AA86THS6_9EUKA</name>
<organism evidence="3">
    <name type="scientific">Hexamita inflata</name>
    <dbReference type="NCBI Taxonomy" id="28002"/>
    <lineage>
        <taxon>Eukaryota</taxon>
        <taxon>Metamonada</taxon>
        <taxon>Diplomonadida</taxon>
        <taxon>Hexamitidae</taxon>
        <taxon>Hexamitinae</taxon>
        <taxon>Hexamita</taxon>
    </lineage>
</organism>
<proteinExistence type="predicted"/>
<feature type="compositionally biased region" description="Polar residues" evidence="2">
    <location>
        <begin position="1434"/>
        <end position="1449"/>
    </location>
</feature>
<dbReference type="Proteomes" id="UP001642409">
    <property type="component" value="Unassembled WGS sequence"/>
</dbReference>
<sequence length="5461" mass="638644">MSKLPASPPRFLPQKSQDLFTQTRVKNIIPSLQKQLRGQLKSRAVRKMRRMIEIYFPDAEPELQPILRSAGPQRDRFGVGYRRMSMAEDPQLQTYWQKQQEMMQNRVQSNEELIIKYFKKQLDLFTKSVSVLDSSEKQKYNNEQNRTELNTNKEIKNQTEILTTQVIEEAVKEGNAMTVKQPTEDIANKFTRTVEELIHPRYQNHVFQVKTYRDIINRKDEIEGPHELLEESNQYLAALSQLKIDQQSRNNPCIDDYDRIKQLEEYIQVFLKKTENLDIQVIDDIIQTFRNTIPVKILDEKQQIATMKFSKQIVLTINEQHSFLIRQMINQVQFIRPRDYTQLSAALQKELDIETDYKNNIESCFNLPTVLILYENYMKRLDADLIFKQKLNIEYQEPKKTVSTVKLSQEQQRNIYINESKLNQQEHEGYETVQLTSLQEIDAEFNNEYKKQLRKQFFENKKEKVTQYEAIINEIKQVGQSDLKNLLGGHQIQKLEKECDVLLSELVRYANKCLIKQAELKLSEYQYDVVPLYLIADDILEVQQQLKVNNLSSMDGKQATKAVQILINQSQLIQEELNKLISFQKQYVNSVEELNLQTVFDFEKCYQQYIAKITDGKVLEVYQQQANNIRCKLMTRQITGSSLRKTVEVAKQEIQMRTEKMINHLQEQSKMLRELNTKEGTYYADELDRIQKEEMQYSDKSRMLKDGERSAKYLAEYRKRNQLASIAKILQNHEEAKQLAIQRAEKARLAKEAAENKMLHEQAQRQLMLKMQQAKSEEEKLLLQQQLNALKGVQQQEVEQMDPAIEQETQQLMVEVQELYSNWIQSLDNTDSLYIFDNVPLQNLAENVIKNKGDKEITNMKDLDAKQTQSAQQAVIVQSQLIGYDIQTLINNQEVLKNPKAQDLNKLLNIEKGYQKIVKKATYGYTLEQLQSCMKDIRSNLFMNLFTPETIQNTINKVIDEVNLKSNEVLKKIQSTAQFLRTQQDKEHFLFVEQLEQLEKDEMELIQVVQQIKQPDQAVMTLEEYRKRNIYIQIDKIMMAYEESKASAQLKLERLKSSYEQAEIQRRFEERQRQILEKQKQILKDDEKFNLKSQFEENKIERQRELEFLALNSQEAGIIYFTSNSIQTAQKELEFTQIVNEMKQAFLQTILKYTDVKLSEYRYDITPYSLVVNQMNDKRPDLVVYNILQTDDAQETSKQLQTWSSNLCFEITKFIQNQKKLKNPITEEYLPIIEFEKVFQNIIVKQTDPSFIDALHYTFSGMRYGIIMRTVSDQIFKQITEEMKQEILQKTSIQLASLQIQIQESKKSDQKEAQLYVESLENLVKEEQEFATRATQLKDMEHAINLVLNYRQRQLSPHIIKQKAAHEAALKRVNMRLEREKAAQAAADAQMRFQAQQQELMNQMENAETDEQRKEIQKLLDDQRSQKQKELEQGMNNISELELQPGTSTSEANKIRQECALLMQELSKCYAKCVRKLVDTKQSEYIVEATPYSKIVDAIVDRRPDLIPAFDGQDSQKQLAAQSTYICFEVNKYIFSQKEMKNPYANDLQSFLEFEKACLNVQKKTTHNQVLNALANALTKMRTGLVMKTSSQNTLNQTLLKCRSEIQKKTNLVLQKCKQVKKQLENREELIDKISTLENEEIQLQKRAETTKDVDNMILQLQEYKERTPMKTIDDILLENEAENENETQKRLRAENEKLLINEQMLYEQEQLRLTQLMQQAKNDEETKEIIKLLEQLRLQRQKELEKRQIVQREIVLNETNQKPGTVKLDINKINQECQYIIQELQKQYNKYISKQSEIKQSEYILDTISFQQIVEPILQNRKDLQVTNLAQYDSKKIADAAKVITLQSQTICTELNKLIQQQKILKNPYVQNYYQLIEIEKVLQQLIPKASHGLVLYNVLNNLADMRSNMLIKVVTDKSIEQTIEKVKKELSISTTTTLEKIQNLITQCISFGSQDLLQIADQLEILMKDEKSTQIQASNLKECDVALQLLSDYKNQNNQILFQQAIDGCAFAQSQVQLREKIDQIALKAKQKQQDFHDLQVRLTVSKQQTKNEQEQVKLQQMIDSNKQNKLKEFDALAQQLQQHKIIEFKQKGVHLKLEQEYNSLITELQYQFNKCLRTQSEVLFFEFNYEFIPLSQFAFEKLQEKHDLELPNLNTIDNSNLLICIKKVNKQSEYVSECLKQFKIQQQQTENPLFDLINNLIEMESFYQGINNKCSDVLILASLYDVYVEMRAHLLLKCISEKSEKQTIIRVQNEIDQLSKNNVKNIKAAISQLSIEKSKEVKQYIDELQKLILQENNYVKTAKTLNTGNSAVQLLSEYKQRQIEQIIAKLLKSYSESQRYQKILQERSQQAQQIAETQAKYEAQQQLYLVQMQHALQESEKKEIQKQLDEQRSQRQKQLEIQIQQSYNNGINELKTAVIPLPTKIENEFQNLLQLLQQQYAKCMQKQADIRQSEYLFEALPFSQLIDNIISKKSDLIVKNMFSQDIQISIQQLSQQNAHICFELNKFITQQKVYKNPYASDLYSLLELEKYFLTVSKQATEGPTIDVLHKTYQGMRTNLMMKVSTEQSLQQTALKIQKDIEQYSQIIQEEATQIIGQQYAFKPLIDIKPQLSELIKNEQNYVSQAKQIITGDQAVQLISEYRNSPSLKLMQEARKAVSDAKDAEVQKQQRAQQAKEQSEKQKIYEQQQNILLTKLKNATTDEERKLIQNQLDELWCQRQKEFDQKILLTNQNFETKTKDQKADWELKQLLQELQKQFTKLIRKQADAKQSNYQLDTLPYSTLTDKILDTKPELQVENLYLVDQKNVQDIIKKLASQSSYLQDELTKYMNQQKQYKNPYSMDIQQYIDMEKMYFSILKKATFGTVLDGLEKAHIQMRCDLMMKVITEETLQKTIKQVQNEIAESSKTIVNQINDHIETLKHQDTKEASLYIQKFEKLIQEENTIVNLIEKTTDAEKALKALGDYKLRNSIQLVNKTLASYEEAIRQSKIRAERIVQTQINMEENAKYVKEQIKLLATIQSADEYVKRDMQYILDDNRSLKLKQFEKATKILNDSAIEELKQQIQGQMYETELQSLLSELQKSYMKCINKQTDIIYSEFIFDKIAYSTFVDQILDKRPDLNIPSMLFVEKEQLPQSIKQLTALSAQICFELNKMIQQQKFFRNPNIEEIVNVTDFEKSYQFIVQKGTEGKILDILEKTMNSMRCSIIIQTLSDERIKETINKIKTDICDKVKSVNEKIQTQITQLRQLGSKQLIMQADDLEKIKQEETNYLQKAELLQTIDSAFKLLAEYKSRTTIQILEQKMKDFDETKKTVELKADKSKAIKEATEAQQLYEQQVQNLLISLSQCTLENEKLMIQSNIDQLKQQKLKQLDIKSQQIQQNGITYLASIGILENKIEWECKQLLQELQRAFYKVMQKQADIRRSEYVYDFLPYSGLVDGVLGKRPDLIVKNIIQIDSKQISAVIQQITAQSAQILVEMQKFINQQKVLKNPTYENLYLLTEFETFYGSLIQKANSGKVLDVLDKTMIIMRCSLIMQVFSEQSLNKTYEKAKLHINNQSQENIKLIQETESQLVSYQQQETKHYIEELQKLEQQQEQDISRINMISDGEQAQILLIDYKSKPNINKNINELLNRYHFEIKTQKTNKNRQELADDLQAKQEQYINKFQKLLFIIQDSENQNNIQQQQELNLLLNDKHEQHQQHIVLIRQKGIEELQIKLSQQQTIAILDIIKELEKPYQLCLQQQKDIEITEHQFSKLSYYTLVEALINKKPDLALQNDLNNSDIQLLQNRSQYLVDEISKLLIQQQKFKSPQLEQFKAIQQLERVYSSLLQRCDTNQLNILEKTIQIMRCTIILSIITDISQKETISFISRYIMSKTTLVIDQISNAQKQLKKLNTNKLNQIANSFEKMIGAENDYKSAAKNISSVENGFNLLSEYKKMKSIPQMKQLLNSIENEIIIADIKLKKKQLCQKLAKDQLEFNVQSLNSKYEGQSTDELKQKRQEQIQTHYSQTIQRAVNEIKQQGIKIEQQLIDKIGNSLKQVIQMSQNITLKEINIQASEYEYEKTPLQMLLSSKFDLDIENQQNQYQTVDKKEQQEIMNNLKQQCDDRSKSILKHYQLQKRANNPFAIQLDDLIKLEKEIKQVIKNQDFSQMQLISLVLDHLRQNTLILNVTEDTETKTIQKCVSFINSSVQQNSNDIKQYIITLKKQNSSKAQQCVQQLNNIAEQELQFQNQLSKISDGIDAAKLLEQYKSQKSNQQIQRLVTSFEYEIQQQQFIDEIDQASKELYKQQQDFDAKLQQLLETDYFSLDNNDNNAEEIKQKINQILKEQSDINNETTQKASQNTINNYNNGQNCEKLVTDEFNQLVKEMQVIYQKYQNSNKQIKQKNYLYFSIPYQKIVDIAAVRFAQENTSLITQDLQELKQKLQQQSNIIIQEITKYYQQQKLLSNPYNDDIPLLVQLEKTFNQAIEKASNKIITTLLDKTIIHMRSTLQIKSYSDQTVKNTIQLVKKHLLKNTNNKIEKCKQQLKCLNGKYNQEEQQIQKQLSDEQNYLNSSNQLTTPQQAFVLWDSYKKKYCNIELQTNLLQLEEFVNNVEQINQRLQSKEAADAQNKYELQMQQLLAALQEAKTPEEKARIQKQIDDLMLMRQRELDQKAAQDKLNALADLKANCDPKEYAKLEQECSNLLAKLLVPYNKCVKNQMQVKPTEYQFERMPYSVMIETALEKKPELAVKGLSKVDKSQLPSAIKQMVAQAQFVSDEVAKFITQQKQVKHPQVEDFTAVADFEKVFQNVVQKGTDGKILDILDKTMKNMRGNLTLKTLTELAMKKTLDSIKTQLQQNVTQNQQELKKVIENLRKVGSKESLLYADQLEKLFREEQDFQQKSGQLKDCESAAQMLEQYKGRNVGHQMEQILAAYQDDAKLAKVQEERAKSAKEAADAQNKYELQMQQLLAALQEAKTPEEKARIQKQIDDLMLMRQRELDQKAAQDKLNALADLKANCDPKEYAKLEQECSNLLAELLVPYNKCVKNQMQVKPTEYQFERMPYAVMIETALEKKPELAVKGLSKVDKSQLPSAIKQMVAQAQFVSDEVAKFITQQKQVKHPQVEDFTAVADFEKVFQNVVQKGTDGKILDILDKTMKNMRGNLTLKTLTELAMKKTLDSIKTQLQQNVTQNQQELKKVIENLRKVGSKESLLYADQLEKLFREEQDFQQKSGQLKDCESAAQMLEQYKGRNVGHQMEQILAAYQDDAKLAKVQEERAKSAKKAADAQNKYELQMQQLLAALQEAKTPEEKARIQKQIDDLMLMRQRELDQKAAQDKLNALADLKANCDPKEYAKLEQECSNLLARAAGVIQQMRQNQMQVKPTEYQFERMPYSVMIETALKKPGAFAVKGLSKVDKSQLPSANNKYKHNLPSSEENNNFMRRNNKKLNQIWSTQVFQSSWEKRPVRIGPEGQQWKCNRYF</sequence>
<evidence type="ECO:0000313" key="5">
    <source>
        <dbReference type="Proteomes" id="UP001642409"/>
    </source>
</evidence>
<feature type="region of interest" description="Disordered" evidence="2">
    <location>
        <begin position="1422"/>
        <end position="1449"/>
    </location>
</feature>
<evidence type="ECO:0000313" key="4">
    <source>
        <dbReference type="EMBL" id="CAL6104558.1"/>
    </source>
</evidence>
<feature type="coiled-coil region" evidence="1">
    <location>
        <begin position="4366"/>
        <end position="4438"/>
    </location>
</feature>
<evidence type="ECO:0000256" key="1">
    <source>
        <dbReference type="SAM" id="Coils"/>
    </source>
</evidence>
<dbReference type="EMBL" id="CAXDID020000584">
    <property type="protein sequence ID" value="CAL6104558.1"/>
    <property type="molecule type" value="Genomic_DNA"/>
</dbReference>
<feature type="coiled-coil region" evidence="1">
    <location>
        <begin position="5250"/>
        <end position="5284"/>
    </location>
</feature>
<feature type="coiled-coil region" evidence="1">
    <location>
        <begin position="1038"/>
        <end position="1086"/>
    </location>
</feature>
<comment type="caution">
    <text evidence="3">The sequence shown here is derived from an EMBL/GenBank/DDBJ whole genome shotgun (WGS) entry which is preliminary data.</text>
</comment>
<feature type="coiled-coil region" evidence="1">
    <location>
        <begin position="730"/>
        <end position="780"/>
    </location>
</feature>
<keyword evidence="5" id="KW-1185">Reference proteome</keyword>
<feature type="coiled-coil region" evidence="1">
    <location>
        <begin position="4513"/>
        <end position="4547"/>
    </location>
</feature>
<feature type="coiled-coil region" evidence="1">
    <location>
        <begin position="4308"/>
        <end position="4335"/>
    </location>
</feature>
<feature type="coiled-coil region" evidence="1">
    <location>
        <begin position="2889"/>
        <end position="2916"/>
    </location>
</feature>
<evidence type="ECO:0000313" key="3">
    <source>
        <dbReference type="EMBL" id="CAI9916347.1"/>
    </source>
</evidence>